<comment type="caution">
    <text evidence="1">The sequence shown here is derived from an EMBL/GenBank/DDBJ whole genome shotgun (WGS) entry which is preliminary data.</text>
</comment>
<gene>
    <name evidence="1" type="ORF">GN958_ATG16815</name>
</gene>
<evidence type="ECO:0000313" key="2">
    <source>
        <dbReference type="Proteomes" id="UP000704712"/>
    </source>
</evidence>
<protein>
    <submittedName>
        <fullName evidence="1">Uncharacterized protein</fullName>
    </submittedName>
</protein>
<name>A0A8S9U021_PHYIN</name>
<dbReference type="EMBL" id="JAACNO010002350">
    <property type="protein sequence ID" value="KAF4133970.1"/>
    <property type="molecule type" value="Genomic_DNA"/>
</dbReference>
<sequence length="79" mass="8685">MPGLLAMGPSDQTAVLGPIASTTLDQIHVTQREHVMTATISNWNLEIQNLMTGQRKESHANRLNVYADESLGVNEELLL</sequence>
<organism evidence="1 2">
    <name type="scientific">Phytophthora infestans</name>
    <name type="common">Potato late blight agent</name>
    <name type="synonym">Botrytis infestans</name>
    <dbReference type="NCBI Taxonomy" id="4787"/>
    <lineage>
        <taxon>Eukaryota</taxon>
        <taxon>Sar</taxon>
        <taxon>Stramenopiles</taxon>
        <taxon>Oomycota</taxon>
        <taxon>Peronosporomycetes</taxon>
        <taxon>Peronosporales</taxon>
        <taxon>Peronosporaceae</taxon>
        <taxon>Phytophthora</taxon>
    </lineage>
</organism>
<dbReference type="AlphaFoldDB" id="A0A8S9U021"/>
<reference evidence="1" key="1">
    <citation type="submission" date="2020-03" db="EMBL/GenBank/DDBJ databases">
        <title>Hybrid Assembly of Korean Phytophthora infestans isolates.</title>
        <authorList>
            <person name="Prokchorchik M."/>
            <person name="Lee Y."/>
            <person name="Seo J."/>
            <person name="Cho J.-H."/>
            <person name="Park Y.-E."/>
            <person name="Jang D.-C."/>
            <person name="Im J.-S."/>
            <person name="Choi J.-G."/>
            <person name="Park H.-J."/>
            <person name="Lee G.-B."/>
            <person name="Lee Y.-G."/>
            <person name="Hong S.-Y."/>
            <person name="Cho K."/>
            <person name="Sohn K.H."/>
        </authorList>
    </citation>
    <scope>NUCLEOTIDE SEQUENCE</scope>
    <source>
        <strain evidence="1">KR_2_A2</strain>
    </source>
</reference>
<proteinExistence type="predicted"/>
<accession>A0A8S9U021</accession>
<evidence type="ECO:0000313" key="1">
    <source>
        <dbReference type="EMBL" id="KAF4133970.1"/>
    </source>
</evidence>
<dbReference type="Proteomes" id="UP000704712">
    <property type="component" value="Unassembled WGS sequence"/>
</dbReference>